<evidence type="ECO:0008006" key="4">
    <source>
        <dbReference type="Google" id="ProtNLM"/>
    </source>
</evidence>
<keyword evidence="1" id="KW-1133">Transmembrane helix</keyword>
<keyword evidence="1" id="KW-0812">Transmembrane</keyword>
<accession>A0A516GF36</accession>
<dbReference type="AlphaFoldDB" id="A0A516GF36"/>
<evidence type="ECO:0000313" key="3">
    <source>
        <dbReference type="Proteomes" id="UP000315395"/>
    </source>
</evidence>
<dbReference type="RefSeq" id="WP_143784851.1">
    <property type="nucleotide sequence ID" value="NZ_CP041616.1"/>
</dbReference>
<feature type="transmembrane region" description="Helical" evidence="1">
    <location>
        <begin position="20"/>
        <end position="41"/>
    </location>
</feature>
<evidence type="ECO:0000313" key="2">
    <source>
        <dbReference type="EMBL" id="QDO90125.1"/>
    </source>
</evidence>
<protein>
    <recommendedName>
        <fullName evidence="4">PH domain-containing protein</fullName>
    </recommendedName>
</protein>
<gene>
    <name evidence="2" type="ORF">FNH13_18825</name>
</gene>
<dbReference type="Proteomes" id="UP000315395">
    <property type="component" value="Chromosome"/>
</dbReference>
<evidence type="ECO:0000256" key="1">
    <source>
        <dbReference type="SAM" id="Phobius"/>
    </source>
</evidence>
<proteinExistence type="predicted"/>
<dbReference type="EMBL" id="CP041616">
    <property type="protein sequence ID" value="QDO90125.1"/>
    <property type="molecule type" value="Genomic_DNA"/>
</dbReference>
<reference evidence="2 3" key="1">
    <citation type="submission" date="2019-07" db="EMBL/GenBank/DDBJ databases">
        <title>complete genome sequencing of Ornithinimicrobium sp. H23M54.</title>
        <authorList>
            <person name="Bae J.-W."/>
            <person name="Lee S.-Y."/>
        </authorList>
    </citation>
    <scope>NUCLEOTIDE SEQUENCE [LARGE SCALE GENOMIC DNA]</scope>
    <source>
        <strain evidence="2 3">H23M54</strain>
    </source>
</reference>
<keyword evidence="3" id="KW-1185">Reference proteome</keyword>
<keyword evidence="1" id="KW-0472">Membrane</keyword>
<feature type="transmembrane region" description="Helical" evidence="1">
    <location>
        <begin position="47"/>
        <end position="72"/>
    </location>
</feature>
<organism evidence="2 3">
    <name type="scientific">Ornithinimicrobium ciconiae</name>
    <dbReference type="NCBI Taxonomy" id="2594265"/>
    <lineage>
        <taxon>Bacteria</taxon>
        <taxon>Bacillati</taxon>
        <taxon>Actinomycetota</taxon>
        <taxon>Actinomycetes</taxon>
        <taxon>Micrococcales</taxon>
        <taxon>Ornithinimicrobiaceae</taxon>
        <taxon>Ornithinimicrobium</taxon>
    </lineage>
</organism>
<name>A0A516GF36_9MICO</name>
<dbReference type="KEGG" id="orz:FNH13_18825"/>
<sequence length="200" mass="21927">MPNDRLLHEAPRVFARGKGVWRTIAEVYSYFFVAGLVLPLVRDASFALSFAIAAVCATGFAAVLLVVSLGSIQITQDEVRVRSWRGTAVVRRSHIDEVVHVKDLIVMGTVEGYVALLDRDGRPLWRSVTNYWRPETVKALVGAGRRRSVVGTMPAQEAAQRWPGMLPWSLANATKAFMTTVVLGLVVVTLGLTVLLLVVD</sequence>
<feature type="transmembrane region" description="Helical" evidence="1">
    <location>
        <begin position="176"/>
        <end position="199"/>
    </location>
</feature>